<dbReference type="Pfam" id="PF08022">
    <property type="entry name" value="FAD_binding_8"/>
    <property type="match status" value="1"/>
</dbReference>
<comment type="caution">
    <text evidence="17">The sequence shown here is derived from an EMBL/GenBank/DDBJ whole genome shotgun (WGS) entry which is preliminary data.</text>
</comment>
<dbReference type="PANTHER" id="PTHR32361:SF9">
    <property type="entry name" value="FERRIC REDUCTASE TRANSMEMBRANE COMPONENT 3-RELATED"/>
    <property type="match status" value="1"/>
</dbReference>
<dbReference type="SUPFAM" id="SSF52343">
    <property type="entry name" value="Ferredoxin reductase-like, C-terminal NADP-linked domain"/>
    <property type="match status" value="1"/>
</dbReference>
<feature type="transmembrane region" description="Helical" evidence="15">
    <location>
        <begin position="219"/>
        <end position="238"/>
    </location>
</feature>
<evidence type="ECO:0000256" key="2">
    <source>
        <dbReference type="ARBA" id="ARBA00006278"/>
    </source>
</evidence>
<dbReference type="InterPro" id="IPR017938">
    <property type="entry name" value="Riboflavin_synthase-like_b-brl"/>
</dbReference>
<evidence type="ECO:0000256" key="13">
    <source>
        <dbReference type="ARBA" id="ARBA00048483"/>
    </source>
</evidence>
<reference evidence="17" key="1">
    <citation type="submission" date="2023-06" db="EMBL/GenBank/DDBJ databases">
        <title>Genome-scale phylogeny and comparative genomics of the fungal order Sordariales.</title>
        <authorList>
            <consortium name="Lawrence Berkeley National Laboratory"/>
            <person name="Hensen N."/>
            <person name="Bonometti L."/>
            <person name="Westerberg I."/>
            <person name="Brannstrom I.O."/>
            <person name="Guillou S."/>
            <person name="Cros-Aarteil S."/>
            <person name="Calhoun S."/>
            <person name="Haridas S."/>
            <person name="Kuo A."/>
            <person name="Mondo S."/>
            <person name="Pangilinan J."/>
            <person name="Riley R."/>
            <person name="Labutti K."/>
            <person name="Andreopoulos B."/>
            <person name="Lipzen A."/>
            <person name="Chen C."/>
            <person name="Yanf M."/>
            <person name="Daum C."/>
            <person name="Ng V."/>
            <person name="Clum A."/>
            <person name="Steindorff A."/>
            <person name="Ohm R."/>
            <person name="Martin F."/>
            <person name="Silar P."/>
            <person name="Natvig D."/>
            <person name="Lalanne C."/>
            <person name="Gautier V."/>
            <person name="Ament-Velasquez S.L."/>
            <person name="Kruys A."/>
            <person name="Hutchinson M.I."/>
            <person name="Powell A.J."/>
            <person name="Barry K."/>
            <person name="Miller A.N."/>
            <person name="Grigoriev I.V."/>
            <person name="Debuchy R."/>
            <person name="Gladieux P."/>
            <person name="Thoren M.H."/>
            <person name="Johannesson H."/>
        </authorList>
    </citation>
    <scope>NUCLEOTIDE SEQUENCE</scope>
    <source>
        <strain evidence="17">8032-3</strain>
    </source>
</reference>
<evidence type="ECO:0000256" key="15">
    <source>
        <dbReference type="SAM" id="Phobius"/>
    </source>
</evidence>
<feature type="domain" description="FAD-binding FR-type" evidence="16">
    <location>
        <begin position="256"/>
        <end position="369"/>
    </location>
</feature>
<keyword evidence="11 15" id="KW-0472">Membrane</keyword>
<dbReference type="SUPFAM" id="SSF63380">
    <property type="entry name" value="Riboflavin synthase domain-like"/>
    <property type="match status" value="1"/>
</dbReference>
<dbReference type="GO" id="GO:0052851">
    <property type="term" value="F:ferric-chelate reductase (NADPH) activity"/>
    <property type="evidence" value="ECO:0007669"/>
    <property type="project" value="UniProtKB-EC"/>
</dbReference>
<proteinExistence type="inferred from homology"/>
<dbReference type="GeneID" id="85315157"/>
<dbReference type="GO" id="GO:0006879">
    <property type="term" value="P:intracellular iron ion homeostasis"/>
    <property type="evidence" value="ECO:0007669"/>
    <property type="project" value="TreeGrafter"/>
</dbReference>
<evidence type="ECO:0000256" key="8">
    <source>
        <dbReference type="ARBA" id="ARBA00022989"/>
    </source>
</evidence>
<feature type="transmembrane region" description="Helical" evidence="15">
    <location>
        <begin position="121"/>
        <end position="139"/>
    </location>
</feature>
<organism evidence="17 18">
    <name type="scientific">Phialemonium atrogriseum</name>
    <dbReference type="NCBI Taxonomy" id="1093897"/>
    <lineage>
        <taxon>Eukaryota</taxon>
        <taxon>Fungi</taxon>
        <taxon>Dikarya</taxon>
        <taxon>Ascomycota</taxon>
        <taxon>Pezizomycotina</taxon>
        <taxon>Sordariomycetes</taxon>
        <taxon>Sordariomycetidae</taxon>
        <taxon>Cephalothecales</taxon>
        <taxon>Cephalothecaceae</taxon>
        <taxon>Phialemonium</taxon>
    </lineage>
</organism>
<keyword evidence="10" id="KW-0406">Ion transport</keyword>
<feature type="transmembrane region" description="Helical" evidence="15">
    <location>
        <begin position="243"/>
        <end position="260"/>
    </location>
</feature>
<evidence type="ECO:0000313" key="18">
    <source>
        <dbReference type="Proteomes" id="UP001244011"/>
    </source>
</evidence>
<evidence type="ECO:0000256" key="11">
    <source>
        <dbReference type="ARBA" id="ARBA00023136"/>
    </source>
</evidence>
<evidence type="ECO:0000313" key="17">
    <source>
        <dbReference type="EMBL" id="KAK1763506.1"/>
    </source>
</evidence>
<evidence type="ECO:0000256" key="1">
    <source>
        <dbReference type="ARBA" id="ARBA00004651"/>
    </source>
</evidence>
<feature type="region of interest" description="Disordered" evidence="14">
    <location>
        <begin position="1"/>
        <end position="20"/>
    </location>
</feature>
<keyword evidence="4" id="KW-0813">Transport</keyword>
<evidence type="ECO:0000256" key="5">
    <source>
        <dbReference type="ARBA" id="ARBA00022475"/>
    </source>
</evidence>
<dbReference type="InterPro" id="IPR013121">
    <property type="entry name" value="Fe_red_NAD-bd_6"/>
</dbReference>
<name>A0AAJ0BWS2_9PEZI</name>
<evidence type="ECO:0000256" key="3">
    <source>
        <dbReference type="ARBA" id="ARBA00012668"/>
    </source>
</evidence>
<keyword evidence="6 15" id="KW-0812">Transmembrane</keyword>
<comment type="similarity">
    <text evidence="2">Belongs to the ferric reductase (FRE) family.</text>
</comment>
<dbReference type="SFLD" id="SFLDS00052">
    <property type="entry name" value="Ferric_Reductase_Domain"/>
    <property type="match status" value="1"/>
</dbReference>
<dbReference type="CDD" id="cd06186">
    <property type="entry name" value="NOX_Duox_like_FAD_NADP"/>
    <property type="match status" value="1"/>
</dbReference>
<dbReference type="InterPro" id="IPR013112">
    <property type="entry name" value="FAD-bd_8"/>
</dbReference>
<keyword evidence="5" id="KW-1003">Cell membrane</keyword>
<keyword evidence="7" id="KW-0249">Electron transport</keyword>
<evidence type="ECO:0000256" key="9">
    <source>
        <dbReference type="ARBA" id="ARBA00023002"/>
    </source>
</evidence>
<comment type="subcellular location">
    <subcellularLocation>
        <location evidence="1">Cell membrane</location>
        <topology evidence="1">Multi-pass membrane protein</topology>
    </subcellularLocation>
</comment>
<dbReference type="Proteomes" id="UP001244011">
    <property type="component" value="Unassembled WGS sequence"/>
</dbReference>
<dbReference type="InterPro" id="IPR039261">
    <property type="entry name" value="FNR_nucleotide-bd"/>
</dbReference>
<evidence type="ECO:0000256" key="10">
    <source>
        <dbReference type="ARBA" id="ARBA00023065"/>
    </source>
</evidence>
<feature type="transmembrane region" description="Helical" evidence="15">
    <location>
        <begin position="194"/>
        <end position="213"/>
    </location>
</feature>
<sequence>MSSTHPEGSGHPAGTWGGNSEAAKHASFAIRHHQNEKAVKYFAAGVCGILAIFILAHILRHPGGPRANSLGRTVRSVLLRPLPGFTSSGHALTIAAYTAINAAVSFTNVDTGSYGALANRFGWMISGNLCVLVFLALKNTPLGFLVGYSYERINILHQAAGYTTVLFTALHAIMYAVQFMTLNRPEMLRRPSDVSGIVAGFGMLVMFAMPLLLKGSRYEVFYVSHITSFIIIIVTAALHQHKIAEGVAIMTIVAGALWAADRVLRALRLNYNAWGNYAKLYPLSDGGTRVLVRRPPGQAVPGQHCFLWIPGARLFETHPFSIVATEPWVEFVVNSRDGFTRDLRALALQKEGAEVLASLDGPYGTFPDPLHFDRVVIIAGGSGASFAFGVLGSLLSRMGHDHPTEVEFTWTARESTHLSWYQDHIDSTRSHEHASKISLTLHITRETADNFAKGKGLEHQASFSDVEKAAPTVSAHESAAMNFGRPNIKALIESSLDRARPEQRVLVVTSGPAGLMRDIRKSVAATIRPNGPGVELHCEQFGW</sequence>
<evidence type="ECO:0000256" key="14">
    <source>
        <dbReference type="SAM" id="MobiDB-lite"/>
    </source>
</evidence>
<keyword evidence="9" id="KW-0560">Oxidoreductase</keyword>
<dbReference type="AlphaFoldDB" id="A0AAJ0BWS2"/>
<dbReference type="GO" id="GO:0005886">
    <property type="term" value="C:plasma membrane"/>
    <property type="evidence" value="ECO:0007669"/>
    <property type="project" value="UniProtKB-SubCell"/>
</dbReference>
<protein>
    <recommendedName>
        <fullName evidence="3">ferric-chelate reductase (NADPH)</fullName>
        <ecNumber evidence="3">1.16.1.9</ecNumber>
    </recommendedName>
</protein>
<dbReference type="PANTHER" id="PTHR32361">
    <property type="entry name" value="FERRIC/CUPRIC REDUCTASE TRANSMEMBRANE COMPONENT"/>
    <property type="match status" value="1"/>
</dbReference>
<dbReference type="Gene3D" id="3.40.50.80">
    <property type="entry name" value="Nucleotide-binding domain of ferredoxin-NADP reductase (FNR) module"/>
    <property type="match status" value="1"/>
</dbReference>
<evidence type="ECO:0000256" key="4">
    <source>
        <dbReference type="ARBA" id="ARBA00022448"/>
    </source>
</evidence>
<dbReference type="GO" id="GO:0006826">
    <property type="term" value="P:iron ion transport"/>
    <property type="evidence" value="ECO:0007669"/>
    <property type="project" value="UniProtKB-ARBA"/>
</dbReference>
<feature type="transmembrane region" description="Helical" evidence="15">
    <location>
        <begin position="159"/>
        <end position="182"/>
    </location>
</feature>
<evidence type="ECO:0000256" key="12">
    <source>
        <dbReference type="ARBA" id="ARBA00023180"/>
    </source>
</evidence>
<keyword evidence="18" id="KW-1185">Reference proteome</keyword>
<dbReference type="GO" id="GO:0015677">
    <property type="term" value="P:copper ion import"/>
    <property type="evidence" value="ECO:0007669"/>
    <property type="project" value="TreeGrafter"/>
</dbReference>
<dbReference type="SFLD" id="SFLDG01168">
    <property type="entry name" value="Ferric_reductase_subgroup_(FRE"/>
    <property type="match status" value="1"/>
</dbReference>
<dbReference type="EMBL" id="MU839027">
    <property type="protein sequence ID" value="KAK1763506.1"/>
    <property type="molecule type" value="Genomic_DNA"/>
</dbReference>
<accession>A0AAJ0BWS2</accession>
<dbReference type="EC" id="1.16.1.9" evidence="3"/>
<dbReference type="Pfam" id="PF01794">
    <property type="entry name" value="Ferric_reduct"/>
    <property type="match status" value="1"/>
</dbReference>
<dbReference type="InterPro" id="IPR051410">
    <property type="entry name" value="Ferric/Cupric_Reductase"/>
</dbReference>
<dbReference type="RefSeq" id="XP_060279719.1">
    <property type="nucleotide sequence ID" value="XM_060431970.1"/>
</dbReference>
<evidence type="ECO:0000259" key="16">
    <source>
        <dbReference type="PROSITE" id="PS51384"/>
    </source>
</evidence>
<keyword evidence="8 15" id="KW-1133">Transmembrane helix</keyword>
<evidence type="ECO:0000256" key="6">
    <source>
        <dbReference type="ARBA" id="ARBA00022692"/>
    </source>
</evidence>
<dbReference type="PROSITE" id="PS51384">
    <property type="entry name" value="FAD_FR"/>
    <property type="match status" value="1"/>
</dbReference>
<comment type="catalytic activity">
    <reaction evidence="13">
        <text>2 a Fe(II)-siderophore + NADP(+) + H(+) = 2 a Fe(III)-siderophore + NADPH</text>
        <dbReference type="Rhea" id="RHEA:28795"/>
        <dbReference type="Rhea" id="RHEA-COMP:11342"/>
        <dbReference type="Rhea" id="RHEA-COMP:11344"/>
        <dbReference type="ChEBI" id="CHEBI:15378"/>
        <dbReference type="ChEBI" id="CHEBI:29033"/>
        <dbReference type="ChEBI" id="CHEBI:29034"/>
        <dbReference type="ChEBI" id="CHEBI:57783"/>
        <dbReference type="ChEBI" id="CHEBI:58349"/>
        <dbReference type="EC" id="1.16.1.9"/>
    </reaction>
</comment>
<dbReference type="Pfam" id="PF08030">
    <property type="entry name" value="NAD_binding_6"/>
    <property type="match status" value="1"/>
</dbReference>
<evidence type="ECO:0000256" key="7">
    <source>
        <dbReference type="ARBA" id="ARBA00022982"/>
    </source>
</evidence>
<dbReference type="InterPro" id="IPR013130">
    <property type="entry name" value="Fe3_Rdtase_TM_dom"/>
</dbReference>
<feature type="transmembrane region" description="Helical" evidence="15">
    <location>
        <begin position="41"/>
        <end position="59"/>
    </location>
</feature>
<keyword evidence="12" id="KW-0325">Glycoprotein</keyword>
<dbReference type="InterPro" id="IPR017927">
    <property type="entry name" value="FAD-bd_FR_type"/>
</dbReference>
<gene>
    <name evidence="17" type="ORF">QBC33DRAFT_598387</name>
</gene>